<dbReference type="EMBL" id="FQUG01000007">
    <property type="protein sequence ID" value="SHF14260.1"/>
    <property type="molecule type" value="Genomic_DNA"/>
</dbReference>
<dbReference type="GO" id="GO:0008168">
    <property type="term" value="F:methyltransferase activity"/>
    <property type="evidence" value="ECO:0007669"/>
    <property type="project" value="UniProtKB-KW"/>
</dbReference>
<evidence type="ECO:0000313" key="2">
    <source>
        <dbReference type="Proteomes" id="UP000184404"/>
    </source>
</evidence>
<protein>
    <submittedName>
        <fullName evidence="1">Lysine-N-methylase</fullName>
    </submittedName>
</protein>
<dbReference type="STRING" id="1123243.SAMN02745190_01962"/>
<evidence type="ECO:0000313" key="1">
    <source>
        <dbReference type="EMBL" id="SHF14260.1"/>
    </source>
</evidence>
<reference evidence="1 2" key="1">
    <citation type="submission" date="2016-11" db="EMBL/GenBank/DDBJ databases">
        <authorList>
            <person name="Jaros S."/>
            <person name="Januszkiewicz K."/>
            <person name="Wedrychowicz H."/>
        </authorList>
    </citation>
    <scope>NUCLEOTIDE SEQUENCE [LARGE SCALE GENOMIC DNA]</scope>
    <source>
        <strain evidence="1 2">DSM 10502</strain>
    </source>
</reference>
<dbReference type="RefSeq" id="WP_072936037.1">
    <property type="nucleotide sequence ID" value="NZ_FQUG01000007.1"/>
</dbReference>
<organism evidence="1 2">
    <name type="scientific">Schwartzia succinivorans DSM 10502</name>
    <dbReference type="NCBI Taxonomy" id="1123243"/>
    <lineage>
        <taxon>Bacteria</taxon>
        <taxon>Bacillati</taxon>
        <taxon>Bacillota</taxon>
        <taxon>Negativicutes</taxon>
        <taxon>Selenomonadales</taxon>
        <taxon>Selenomonadaceae</taxon>
        <taxon>Schwartzia</taxon>
    </lineage>
</organism>
<keyword evidence="2" id="KW-1185">Reference proteome</keyword>
<accession>A0A1M4Z8B1</accession>
<dbReference type="OrthoDB" id="86584at2"/>
<dbReference type="Proteomes" id="UP000184404">
    <property type="component" value="Unassembled WGS sequence"/>
</dbReference>
<keyword evidence="1" id="KW-0808">Transferase</keyword>
<dbReference type="AlphaFoldDB" id="A0A1M4Z8B1"/>
<sequence length="290" mass="33917">MKTIFPTFYKDFFCKAGDCRYSCCRGWEIDIDDETAKRYFSDESPFGEKLRANIQRNADGVSFRLTEDERCPFLREDGLCHIILERGEEELCEICSMHPRFFTYYEDFELAGVGLCCEKSCELLLGSDDVLLFDTEAEDAPFTFSGLLEILGFSVESSNLKWKPSGSGLFFRYVLDIMKKTEPINKEWTEKLACLEESERMISEKVCGGFFYDTTMKFQKIYEMILYRQIEKADVYSFNELTDFAGLNTEFILYECIRTENLAESLRSWSEQIEYDTDNVEFLLKFLKAK</sequence>
<name>A0A1M4Z8B1_9FIRM</name>
<dbReference type="NCBIfam" id="NF038110">
    <property type="entry name" value="Lys_methyl_FliB"/>
    <property type="match status" value="1"/>
</dbReference>
<gene>
    <name evidence="1" type="ORF">SAMN02745190_01962</name>
</gene>
<dbReference type="GO" id="GO:0032259">
    <property type="term" value="P:methylation"/>
    <property type="evidence" value="ECO:0007669"/>
    <property type="project" value="UniProtKB-KW"/>
</dbReference>
<proteinExistence type="predicted"/>
<keyword evidence="1" id="KW-0489">Methyltransferase</keyword>